<dbReference type="Pfam" id="PF01663">
    <property type="entry name" value="Phosphodiest"/>
    <property type="match status" value="1"/>
</dbReference>
<dbReference type="RefSeq" id="WP_165916057.1">
    <property type="nucleotide sequence ID" value="NZ_BAAAVY010000015.1"/>
</dbReference>
<proteinExistence type="predicted"/>
<dbReference type="InterPro" id="IPR002591">
    <property type="entry name" value="Phosphodiest/P_Trfase"/>
</dbReference>
<evidence type="ECO:0000313" key="2">
    <source>
        <dbReference type="Proteomes" id="UP000254701"/>
    </source>
</evidence>
<gene>
    <name evidence="1" type="ORF">NCTC10684_00644</name>
</gene>
<accession>A0A380WGZ4</accession>
<reference evidence="1 2" key="1">
    <citation type="submission" date="2018-06" db="EMBL/GenBank/DDBJ databases">
        <authorList>
            <consortium name="Pathogen Informatics"/>
            <person name="Doyle S."/>
        </authorList>
    </citation>
    <scope>NUCLEOTIDE SEQUENCE [LARGE SCALE GENOMIC DNA]</scope>
    <source>
        <strain evidence="1 2">NCTC10684</strain>
    </source>
</reference>
<evidence type="ECO:0000313" key="1">
    <source>
        <dbReference type="EMBL" id="SUU87444.1"/>
    </source>
</evidence>
<dbReference type="AlphaFoldDB" id="A0A380WGZ4"/>
<dbReference type="SUPFAM" id="SSF53649">
    <property type="entry name" value="Alkaline phosphatase-like"/>
    <property type="match status" value="2"/>
</dbReference>
<dbReference type="EMBL" id="UFSM01000001">
    <property type="protein sequence ID" value="SUU87444.1"/>
    <property type="molecule type" value="Genomic_DNA"/>
</dbReference>
<organism evidence="1 2">
    <name type="scientific">Aminobacter aminovorans</name>
    <name type="common">Chelatobacter heintzii</name>
    <dbReference type="NCBI Taxonomy" id="83263"/>
    <lineage>
        <taxon>Bacteria</taxon>
        <taxon>Pseudomonadati</taxon>
        <taxon>Pseudomonadota</taxon>
        <taxon>Alphaproteobacteria</taxon>
        <taxon>Hyphomicrobiales</taxon>
        <taxon>Phyllobacteriaceae</taxon>
        <taxon>Aminobacter</taxon>
    </lineage>
</organism>
<dbReference type="InterPro" id="IPR017850">
    <property type="entry name" value="Alkaline_phosphatase_core_sf"/>
</dbReference>
<dbReference type="Proteomes" id="UP000254701">
    <property type="component" value="Unassembled WGS sequence"/>
</dbReference>
<sequence length="530" mass="58110">MPRVIAIGLDGMDFDLVEQMIDEGRLPNLDRLRRNGIGLKLDHGRDKLSGLAWEHVATGLAPSDGGRWSAVRYDPATYDVLQEEATTPSYLPAIGRTVVAFDLPYCRLEDGENVLGLAAWGAHDPGVEAHSNPPGLAAEIAGKFGPYPAPEWIYGFCWPSVTKTQAAAAALIAAVERRREIALWLLRERLPNWDLAIVVPSEAHSGSEPFWHGIDTGHPLHQHASAAPARQGMLGIYEALDQLVGELAEAFPDATVLAFSMHGMGMNEGDVPAMALLPELLYRRSFGKSYMRDFTPAARLADGTPLLGEDEGWERTLRTLVPWPDRPGPLARVLVKAGFGRRRDAETLRRQREPRGIGWMPATRYRAFWPKMDAFAIPAFYDGQIRVNLRGREAFGTVSLERYDGLLQELELLLSQCRDPLSGEPAVRETFRAGKPALEIGPHEADLYVLFRKGLLGMMHERLGTVGPLPWRRTGGHTGDWGFVFGAGPGLESGRSGVTSSFDVVPTILDLLGVSSQLAPSGRTLLKDPV</sequence>
<protein>
    <submittedName>
        <fullName evidence="1">Type I phosphodiesterase / nucleotide pyrophosphatase</fullName>
    </submittedName>
</protein>
<dbReference type="Gene3D" id="3.40.720.10">
    <property type="entry name" value="Alkaline Phosphatase, subunit A"/>
    <property type="match status" value="1"/>
</dbReference>
<name>A0A380WGZ4_AMIAI</name>